<proteinExistence type="predicted"/>
<keyword evidence="3" id="KW-1185">Reference proteome</keyword>
<evidence type="ECO:0000256" key="1">
    <source>
        <dbReference type="SAM" id="MobiDB-lite"/>
    </source>
</evidence>
<evidence type="ECO:0000313" key="3">
    <source>
        <dbReference type="Proteomes" id="UP000499080"/>
    </source>
</evidence>
<feature type="compositionally biased region" description="Polar residues" evidence="1">
    <location>
        <begin position="9"/>
        <end position="23"/>
    </location>
</feature>
<reference evidence="2 3" key="1">
    <citation type="journal article" date="2019" name="Sci. Rep.">
        <title>Orb-weaving spider Araneus ventricosus genome elucidates the spidroin gene catalogue.</title>
        <authorList>
            <person name="Kono N."/>
            <person name="Nakamura H."/>
            <person name="Ohtoshi R."/>
            <person name="Moran D.A.P."/>
            <person name="Shinohara A."/>
            <person name="Yoshida Y."/>
            <person name="Fujiwara M."/>
            <person name="Mori M."/>
            <person name="Tomita M."/>
            <person name="Arakawa K."/>
        </authorList>
    </citation>
    <scope>NUCLEOTIDE SEQUENCE [LARGE SCALE GENOMIC DNA]</scope>
</reference>
<comment type="caution">
    <text evidence="2">The sequence shown here is derived from an EMBL/GenBank/DDBJ whole genome shotgun (WGS) entry which is preliminary data.</text>
</comment>
<organism evidence="2 3">
    <name type="scientific">Araneus ventricosus</name>
    <name type="common">Orbweaver spider</name>
    <name type="synonym">Epeira ventricosa</name>
    <dbReference type="NCBI Taxonomy" id="182803"/>
    <lineage>
        <taxon>Eukaryota</taxon>
        <taxon>Metazoa</taxon>
        <taxon>Ecdysozoa</taxon>
        <taxon>Arthropoda</taxon>
        <taxon>Chelicerata</taxon>
        <taxon>Arachnida</taxon>
        <taxon>Araneae</taxon>
        <taxon>Araneomorphae</taxon>
        <taxon>Entelegynae</taxon>
        <taxon>Araneoidea</taxon>
        <taxon>Araneidae</taxon>
        <taxon>Araneus</taxon>
    </lineage>
</organism>
<evidence type="ECO:0000313" key="2">
    <source>
        <dbReference type="EMBL" id="GBN91523.1"/>
    </source>
</evidence>
<dbReference type="Proteomes" id="UP000499080">
    <property type="component" value="Unassembled WGS sequence"/>
</dbReference>
<dbReference type="EMBL" id="BGPR01023924">
    <property type="protein sequence ID" value="GBN91523.1"/>
    <property type="molecule type" value="Genomic_DNA"/>
</dbReference>
<protein>
    <submittedName>
        <fullName evidence="2">Uncharacterized protein</fullName>
    </submittedName>
</protein>
<name>A0A4Y2SV54_ARAVE</name>
<gene>
    <name evidence="2" type="ORF">AVEN_239949_1</name>
</gene>
<feature type="region of interest" description="Disordered" evidence="1">
    <location>
        <begin position="1"/>
        <end position="77"/>
    </location>
</feature>
<feature type="compositionally biased region" description="Polar residues" evidence="1">
    <location>
        <begin position="44"/>
        <end position="65"/>
    </location>
</feature>
<dbReference type="AlphaFoldDB" id="A0A4Y2SV54"/>
<sequence>MWDMRVTRQRISSQRKQWKGSQHNIKHPRTSSKRNFMPFPPNSGRMNGTKVTLDESSTSSFQRSRPPQHRGNEQKSCFQRDMAHSQLTLRDLASEPSISVVVVSWEPLCTSQPAVALQAHIILPSPQTTLNISNGKEPSTTHYQEFK</sequence>
<accession>A0A4Y2SV54</accession>